<feature type="signal peptide" evidence="2">
    <location>
        <begin position="1"/>
        <end position="21"/>
    </location>
</feature>
<dbReference type="RefSeq" id="WP_088274475.1">
    <property type="nucleotide sequence ID" value="NZ_BTPS01000004.1"/>
</dbReference>
<sequence>MNRRILVSLLALGLAIVQGCATYTTPAAGVNMSTLGDDDIVELMALEPAAQFPARLAMVRVQSSGYRSLTADSYGTGSFSVVTTRDVESEEDVQRIAALDNVAAVAPITRLILPQELNTIKDLRLGAARLKADMLLIYTLDTRFNVESTSLGPLSAVTLGFLPNKEAFVSATTSALLVDVRTGFIYGTAESTARESQRASMWNSEAAIDNARQLAERNSFRDFVGKFETLWQATLAEHVKVEAPRPLTPPAPSPVPEPTVKPPVPPALEPQPGTYTF</sequence>
<evidence type="ECO:0000256" key="1">
    <source>
        <dbReference type="SAM" id="MobiDB-lite"/>
    </source>
</evidence>
<feature type="region of interest" description="Disordered" evidence="1">
    <location>
        <begin position="242"/>
        <end position="277"/>
    </location>
</feature>
<keyword evidence="4" id="KW-1185">Reference proteome</keyword>
<evidence type="ECO:0008006" key="5">
    <source>
        <dbReference type="Google" id="ProtNLM"/>
    </source>
</evidence>
<feature type="compositionally biased region" description="Pro residues" evidence="1">
    <location>
        <begin position="246"/>
        <end position="269"/>
    </location>
</feature>
<evidence type="ECO:0000313" key="4">
    <source>
        <dbReference type="Proteomes" id="UP000243518"/>
    </source>
</evidence>
<dbReference type="EMBL" id="FNVE01000004">
    <property type="protein sequence ID" value="SEG24771.1"/>
    <property type="molecule type" value="Genomic_DNA"/>
</dbReference>
<dbReference type="AlphaFoldDB" id="A0AAQ1G6W7"/>
<name>A0AAQ1G6W7_9GAMM</name>
<dbReference type="PROSITE" id="PS51257">
    <property type="entry name" value="PROKAR_LIPOPROTEIN"/>
    <property type="match status" value="1"/>
</dbReference>
<evidence type="ECO:0000256" key="2">
    <source>
        <dbReference type="SAM" id="SignalP"/>
    </source>
</evidence>
<evidence type="ECO:0000313" key="3">
    <source>
        <dbReference type="EMBL" id="SEG24771.1"/>
    </source>
</evidence>
<accession>A0AAQ1G6W7</accession>
<organism evidence="3 4">
    <name type="scientific">Halopseudomonas aestusnigri</name>
    <dbReference type="NCBI Taxonomy" id="857252"/>
    <lineage>
        <taxon>Bacteria</taxon>
        <taxon>Pseudomonadati</taxon>
        <taxon>Pseudomonadota</taxon>
        <taxon>Gammaproteobacteria</taxon>
        <taxon>Pseudomonadales</taxon>
        <taxon>Pseudomonadaceae</taxon>
        <taxon>Halopseudomonas</taxon>
    </lineage>
</organism>
<dbReference type="Proteomes" id="UP000243518">
    <property type="component" value="Unassembled WGS sequence"/>
</dbReference>
<reference evidence="3 4" key="1">
    <citation type="submission" date="2016-10" db="EMBL/GenBank/DDBJ databases">
        <authorList>
            <person name="Varghese N."/>
            <person name="Submissions S."/>
        </authorList>
    </citation>
    <scope>NUCLEOTIDE SEQUENCE [LARGE SCALE GENOMIC DNA]</scope>
    <source>
        <strain evidence="3 4">CECT 8317</strain>
    </source>
</reference>
<keyword evidence="2" id="KW-0732">Signal</keyword>
<proteinExistence type="predicted"/>
<protein>
    <recommendedName>
        <fullName evidence="5">Lipoprotein</fullName>
    </recommendedName>
</protein>
<feature type="chain" id="PRO_5042994332" description="Lipoprotein" evidence="2">
    <location>
        <begin position="22"/>
        <end position="277"/>
    </location>
</feature>
<gene>
    <name evidence="3" type="ORF">SAMN05216586_104239</name>
</gene>
<comment type="caution">
    <text evidence="3">The sequence shown here is derived from an EMBL/GenBank/DDBJ whole genome shotgun (WGS) entry which is preliminary data.</text>
</comment>